<proteinExistence type="predicted"/>
<protein>
    <submittedName>
        <fullName evidence="1">Uncharacterized protein</fullName>
    </submittedName>
</protein>
<dbReference type="PANTHER" id="PTHR14540">
    <property type="entry name" value="INTEGRATOR COMPLEX SUBUNIT 15"/>
    <property type="match status" value="1"/>
</dbReference>
<sequence length="364" mass="39479">MSAVETRHALRKMDFATCAREALLRIESIFINRGNQDFAMDLISEFIFLEKTKDIDARKGYVPSAMNLVQEFQLVVALCEFFSRPGPDATRNAVFLSLFGAATTPVRSDVLVKLISTSVSASIAPLLCAAGTWMQQVGCTSVASTELAQSLVKDFVIFSKKTSEQLRQLPMVAPRFAANFMTAVADLYMNEAKGAIVCPPDMLLDVFTEWVSENQSLCLASQQPLSLPTGAIAMPVVTPLAGLIRWCVLAPIINQKGAYSKLHLAVLETLLQIPPPNGPPTALNAQHLAAIAVPLKNHARKLVADGVNPENDENFQASMERFAQAVQISLAAKCLYGSTPQLLCTLETLPANSLMEIVIKANKS</sequence>
<dbReference type="InParanoid" id="A0A7R8UP35"/>
<dbReference type="InterPro" id="IPR027844">
    <property type="entry name" value="INTS15"/>
</dbReference>
<dbReference type="Proteomes" id="UP000594454">
    <property type="component" value="Chromosome 3"/>
</dbReference>
<evidence type="ECO:0000313" key="1">
    <source>
        <dbReference type="EMBL" id="CAD7084411.1"/>
    </source>
</evidence>
<dbReference type="AlphaFoldDB" id="A0A7R8UP35"/>
<reference evidence="1 2" key="1">
    <citation type="submission" date="2020-11" db="EMBL/GenBank/DDBJ databases">
        <authorList>
            <person name="Wallbank WR R."/>
            <person name="Pardo Diaz C."/>
            <person name="Kozak K."/>
            <person name="Martin S."/>
            <person name="Jiggins C."/>
            <person name="Moest M."/>
            <person name="Warren A I."/>
            <person name="Generalovic N T."/>
            <person name="Byers J.R.P. K."/>
            <person name="Montejo-Kovacevich G."/>
            <person name="Yen C E."/>
        </authorList>
    </citation>
    <scope>NUCLEOTIDE SEQUENCE [LARGE SCALE GENOMIC DNA]</scope>
</reference>
<gene>
    <name evidence="1" type="ORF">HERILL_LOCUS7306</name>
</gene>
<dbReference type="PANTHER" id="PTHR14540:SF2">
    <property type="entry name" value="INTEGRATOR COMPLEX SUBUNIT 15"/>
    <property type="match status" value="1"/>
</dbReference>
<name>A0A7R8UP35_HERIL</name>
<dbReference type="Pfam" id="PF14964">
    <property type="entry name" value="INTS15"/>
    <property type="match status" value="1"/>
</dbReference>
<organism evidence="1 2">
    <name type="scientific">Hermetia illucens</name>
    <name type="common">Black soldier fly</name>
    <dbReference type="NCBI Taxonomy" id="343691"/>
    <lineage>
        <taxon>Eukaryota</taxon>
        <taxon>Metazoa</taxon>
        <taxon>Ecdysozoa</taxon>
        <taxon>Arthropoda</taxon>
        <taxon>Hexapoda</taxon>
        <taxon>Insecta</taxon>
        <taxon>Pterygota</taxon>
        <taxon>Neoptera</taxon>
        <taxon>Endopterygota</taxon>
        <taxon>Diptera</taxon>
        <taxon>Brachycera</taxon>
        <taxon>Stratiomyomorpha</taxon>
        <taxon>Stratiomyidae</taxon>
        <taxon>Hermetiinae</taxon>
        <taxon>Hermetia</taxon>
    </lineage>
</organism>
<accession>A0A7R8UP35</accession>
<keyword evidence="2" id="KW-1185">Reference proteome</keyword>
<dbReference type="EMBL" id="LR899011">
    <property type="protein sequence ID" value="CAD7084411.1"/>
    <property type="molecule type" value="Genomic_DNA"/>
</dbReference>
<evidence type="ECO:0000313" key="2">
    <source>
        <dbReference type="Proteomes" id="UP000594454"/>
    </source>
</evidence>
<dbReference type="OMA" id="DDGDCHQ"/>
<dbReference type="OrthoDB" id="5861309at2759"/>
<dbReference type="FunCoup" id="A0A7R8UP35">
    <property type="interactions" value="1299"/>
</dbReference>